<dbReference type="PANTHER" id="PTHR47577:SF2">
    <property type="entry name" value="THAP DOMAIN CONTAINING 9"/>
    <property type="match status" value="1"/>
</dbReference>
<organism evidence="2 3">
    <name type="scientific">Paramuricea clavata</name>
    <name type="common">Red gorgonian</name>
    <name type="synonym">Violescent sea-whip</name>
    <dbReference type="NCBI Taxonomy" id="317549"/>
    <lineage>
        <taxon>Eukaryota</taxon>
        <taxon>Metazoa</taxon>
        <taxon>Cnidaria</taxon>
        <taxon>Anthozoa</taxon>
        <taxon>Octocorallia</taxon>
        <taxon>Malacalcyonacea</taxon>
        <taxon>Plexauridae</taxon>
        <taxon>Paramuricea</taxon>
    </lineage>
</organism>
<dbReference type="Pfam" id="PF21789">
    <property type="entry name" value="TNP-like_RNaseH_C"/>
    <property type="match status" value="1"/>
</dbReference>
<comment type="caution">
    <text evidence="2">The sequence shown here is derived from an EMBL/GenBank/DDBJ whole genome shotgun (WGS) entry which is preliminary data.</text>
</comment>
<evidence type="ECO:0000313" key="2">
    <source>
        <dbReference type="EMBL" id="CAB3984320.1"/>
    </source>
</evidence>
<keyword evidence="3" id="KW-1185">Reference proteome</keyword>
<accession>A0A6S7GGG4</accession>
<dbReference type="PANTHER" id="PTHR47577">
    <property type="entry name" value="THAP DOMAIN-CONTAINING PROTEIN 6"/>
    <property type="match status" value="1"/>
</dbReference>
<dbReference type="Proteomes" id="UP001152795">
    <property type="component" value="Unassembled WGS sequence"/>
</dbReference>
<evidence type="ECO:0000313" key="3">
    <source>
        <dbReference type="Proteomes" id="UP001152795"/>
    </source>
</evidence>
<sequence>MSGWQASLQSTAKYLLSFKSLEGVPIVKHPQRTFVLGFVITIKSTLEMVKRMLTQPEDPFRHVLTYKYSQDHIELLFSCIRAKGGWNNNPNSLQLKYAFRRMLLGSAVTASACANCQMFDDNMVIPIFRTRKHVSPLAKESPEDSNKQQPDHHLIFEYGFTKISRGSWYSKYL</sequence>
<evidence type="ECO:0000259" key="1">
    <source>
        <dbReference type="Pfam" id="PF21789"/>
    </source>
</evidence>
<name>A0A6S7GGG4_PARCT</name>
<dbReference type="OrthoDB" id="6629932at2759"/>
<feature type="domain" description="Transposable element P transposase-like RNase H C-terminal" evidence="1">
    <location>
        <begin position="66"/>
        <end position="100"/>
    </location>
</feature>
<gene>
    <name evidence="2" type="ORF">PACLA_8A063761</name>
</gene>
<reference evidence="2" key="1">
    <citation type="submission" date="2020-04" db="EMBL/GenBank/DDBJ databases">
        <authorList>
            <person name="Alioto T."/>
            <person name="Alioto T."/>
            <person name="Gomez Garrido J."/>
        </authorList>
    </citation>
    <scope>NUCLEOTIDE SEQUENCE</scope>
    <source>
        <strain evidence="2">A484AB</strain>
    </source>
</reference>
<protein>
    <recommendedName>
        <fullName evidence="1">Transposable element P transposase-like RNase H C-terminal domain-containing protein</fullName>
    </recommendedName>
</protein>
<dbReference type="EMBL" id="CACRXK020000722">
    <property type="protein sequence ID" value="CAB3984320.1"/>
    <property type="molecule type" value="Genomic_DNA"/>
</dbReference>
<proteinExistence type="predicted"/>
<dbReference type="InterPro" id="IPR048367">
    <property type="entry name" value="TNP-like_RNaseH_C"/>
</dbReference>
<dbReference type="AlphaFoldDB" id="A0A6S7GGG4"/>